<dbReference type="PROSITE" id="PS01124">
    <property type="entry name" value="HTH_ARAC_FAMILY_2"/>
    <property type="match status" value="1"/>
</dbReference>
<dbReference type="SUPFAM" id="SSF46689">
    <property type="entry name" value="Homeodomain-like"/>
    <property type="match status" value="1"/>
</dbReference>
<keyword evidence="6" id="KW-1185">Reference proteome</keyword>
<dbReference type="AlphaFoldDB" id="A0A975AYI4"/>
<feature type="domain" description="HTH araC/xylS-type" evidence="4">
    <location>
        <begin position="160"/>
        <end position="256"/>
    </location>
</feature>
<sequence>MKYKVYKPVNELVDIVHKYFVVDSIETMDAILCLPNGGNFLVFNRGLQGYHKLHTGKKFLIPGNFFLTVKTRKARQVFLDLKKATYPIICVELHPIGYYKLFNKDSHHLNKDNIELDADIVNRYFPNLYKNATIEDEIEYLNSRMLLLYHSHGHERENIENILDKIKNEYHFEVSVEKLAEDFNCSRKTMERQFKKIIGITPKNYIYIQKFCQTFLSYMKDGKSLQQMEYLYNDSSHFNAVFKNITGVTPSDLYKDVVVNKNITIYQMLE</sequence>
<protein>
    <submittedName>
        <fullName evidence="5">AraC family transcriptional regulator</fullName>
    </submittedName>
</protein>
<dbReference type="InterPro" id="IPR018060">
    <property type="entry name" value="HTH_AraC"/>
</dbReference>
<dbReference type="Proteomes" id="UP000671852">
    <property type="component" value="Chromosome"/>
</dbReference>
<evidence type="ECO:0000313" key="5">
    <source>
        <dbReference type="EMBL" id="QSZ40830.1"/>
    </source>
</evidence>
<keyword evidence="3" id="KW-0804">Transcription</keyword>
<dbReference type="EMBL" id="CP046072">
    <property type="protein sequence ID" value="QSZ40830.1"/>
    <property type="molecule type" value="Genomic_DNA"/>
</dbReference>
<proteinExistence type="predicted"/>
<evidence type="ECO:0000313" key="6">
    <source>
        <dbReference type="Proteomes" id="UP000671852"/>
    </source>
</evidence>
<keyword evidence="1" id="KW-0805">Transcription regulation</keyword>
<dbReference type="KEGG" id="saqt:GJV85_01430"/>
<dbReference type="GO" id="GO:0003700">
    <property type="term" value="F:DNA-binding transcription factor activity"/>
    <property type="evidence" value="ECO:0007669"/>
    <property type="project" value="InterPro"/>
</dbReference>
<dbReference type="GO" id="GO:0043565">
    <property type="term" value="F:sequence-specific DNA binding"/>
    <property type="evidence" value="ECO:0007669"/>
    <property type="project" value="InterPro"/>
</dbReference>
<name>A0A975AYI4_9BACT</name>
<keyword evidence="2" id="KW-0238">DNA-binding</keyword>
<reference evidence="5" key="1">
    <citation type="submission" date="2019-11" db="EMBL/GenBank/DDBJ databases">
        <authorList>
            <person name="Kojima H."/>
        </authorList>
    </citation>
    <scope>NUCLEOTIDE SEQUENCE</scope>
    <source>
        <strain evidence="5">H1576</strain>
    </source>
</reference>
<gene>
    <name evidence="5" type="ORF">GJV85_01430</name>
</gene>
<evidence type="ECO:0000256" key="2">
    <source>
        <dbReference type="ARBA" id="ARBA00023125"/>
    </source>
</evidence>
<accession>A0A975AYI4</accession>
<dbReference type="PANTHER" id="PTHR43280:SF28">
    <property type="entry name" value="HTH-TYPE TRANSCRIPTIONAL ACTIVATOR RHAS"/>
    <property type="match status" value="1"/>
</dbReference>
<dbReference type="PANTHER" id="PTHR43280">
    <property type="entry name" value="ARAC-FAMILY TRANSCRIPTIONAL REGULATOR"/>
    <property type="match status" value="1"/>
</dbReference>
<dbReference type="Gene3D" id="1.10.10.60">
    <property type="entry name" value="Homeodomain-like"/>
    <property type="match status" value="2"/>
</dbReference>
<evidence type="ECO:0000256" key="3">
    <source>
        <dbReference type="ARBA" id="ARBA00023163"/>
    </source>
</evidence>
<evidence type="ECO:0000256" key="1">
    <source>
        <dbReference type="ARBA" id="ARBA00023015"/>
    </source>
</evidence>
<dbReference type="SMART" id="SM00342">
    <property type="entry name" value="HTH_ARAC"/>
    <property type="match status" value="1"/>
</dbReference>
<dbReference type="RefSeq" id="WP_207562106.1">
    <property type="nucleotide sequence ID" value="NZ_CP046072.1"/>
</dbReference>
<dbReference type="Pfam" id="PF12833">
    <property type="entry name" value="HTH_18"/>
    <property type="match status" value="1"/>
</dbReference>
<evidence type="ECO:0000259" key="4">
    <source>
        <dbReference type="PROSITE" id="PS01124"/>
    </source>
</evidence>
<dbReference type="InterPro" id="IPR009057">
    <property type="entry name" value="Homeodomain-like_sf"/>
</dbReference>
<reference evidence="5" key="2">
    <citation type="submission" date="2021-04" db="EMBL/GenBank/DDBJ databases">
        <title>Isolation and characterization of a novel species of the genus Sulfurimonas.</title>
        <authorList>
            <person name="Fukui M."/>
        </authorList>
    </citation>
    <scope>NUCLEOTIDE SEQUENCE</scope>
    <source>
        <strain evidence="5">H1576</strain>
    </source>
</reference>
<organism evidence="5 6">
    <name type="scientific">Sulfurimonas aquatica</name>
    <dbReference type="NCBI Taxonomy" id="2672570"/>
    <lineage>
        <taxon>Bacteria</taxon>
        <taxon>Pseudomonadati</taxon>
        <taxon>Campylobacterota</taxon>
        <taxon>Epsilonproteobacteria</taxon>
        <taxon>Campylobacterales</taxon>
        <taxon>Sulfurimonadaceae</taxon>
        <taxon>Sulfurimonas</taxon>
    </lineage>
</organism>